<evidence type="ECO:0000313" key="4">
    <source>
        <dbReference type="Proteomes" id="UP001516464"/>
    </source>
</evidence>
<accession>A0ABQ7HZ60</accession>
<dbReference type="InterPro" id="IPR008936">
    <property type="entry name" value="Rho_GTPase_activation_prot"/>
</dbReference>
<evidence type="ECO:0000259" key="2">
    <source>
        <dbReference type="PROSITE" id="PS50238"/>
    </source>
</evidence>
<keyword evidence="4" id="KW-1185">Reference proteome</keyword>
<dbReference type="SUPFAM" id="SSF48350">
    <property type="entry name" value="GTPase activation domain, GAP"/>
    <property type="match status" value="1"/>
</dbReference>
<proteinExistence type="predicted"/>
<name>A0ABQ7HZ60_9MICR</name>
<dbReference type="PROSITE" id="PS50238">
    <property type="entry name" value="RHOGAP"/>
    <property type="match status" value="1"/>
</dbReference>
<comment type="caution">
    <text evidence="3">The sequence shown here is derived from an EMBL/GenBank/DDBJ whole genome shotgun (WGS) entry which is preliminary data.</text>
</comment>
<dbReference type="Pfam" id="PF00620">
    <property type="entry name" value="RhoGAP"/>
    <property type="match status" value="1"/>
</dbReference>
<dbReference type="PANTHER" id="PTHR14963:SF1">
    <property type="entry name" value="RHO GTPASE-ACTIVATING PROTEIN CONUNDRUM"/>
    <property type="match status" value="1"/>
</dbReference>
<dbReference type="Proteomes" id="UP001516464">
    <property type="component" value="Unassembled WGS sequence"/>
</dbReference>
<dbReference type="CDD" id="cd00159">
    <property type="entry name" value="RhoGAP"/>
    <property type="match status" value="1"/>
</dbReference>
<feature type="domain" description="Rho-GAP" evidence="2">
    <location>
        <begin position="80"/>
        <end position="276"/>
    </location>
</feature>
<protein>
    <submittedName>
        <fullName evidence="3">Rho-GTPase-activating protein LRG1</fullName>
    </submittedName>
</protein>
<evidence type="ECO:0000256" key="1">
    <source>
        <dbReference type="ARBA" id="ARBA00022468"/>
    </source>
</evidence>
<dbReference type="PANTHER" id="PTHR14963">
    <property type="entry name" value="RHO GTPASE ACTIVATING PROTEIN 18,19-RELATED"/>
    <property type="match status" value="1"/>
</dbReference>
<sequence length="280" mass="32676">MNDKFINSMLIPNIRSINDLNEEQLAEYRQSFFKKHGELLSKTYRYLERKRVAQDSLFFNLFLGIPEIQRCGMVLYPSDIKFGNNLLYIPLEFECLMKCVLKKDLRVSGLFRKPPVYTSTQKCVDEFINRLQETNDTSRLVEILDKYEVLALTSVFKILFEWYGETIFPQCFLQMYVRITNMENEADVLILVRSLVMGLPRNNRHLLEALLKFIVMVHRISTDGGVDHDSKMNIKGFSVVMMPNFFLKPGSKVELSDVGQLVKLSEFILNHSSEIFKVED</sequence>
<reference evidence="3 4" key="1">
    <citation type="submission" date="2019-01" db="EMBL/GenBank/DDBJ databases">
        <title>Genomes sequencing and comparative genomics of infectious freshwater microsporidia, Cucumispora dikerogammari and Thelohania contejeani.</title>
        <authorList>
            <person name="Cormier A."/>
            <person name="Giraud I."/>
            <person name="Wattier R."/>
            <person name="Teixeira M."/>
            <person name="Grandjean F."/>
            <person name="Rigaud T."/>
            <person name="Cordaux R."/>
        </authorList>
    </citation>
    <scope>NUCLEOTIDE SEQUENCE [LARGE SCALE GENOMIC DNA]</scope>
    <source>
        <strain evidence="3">T1</strain>
        <tissue evidence="3">Spores</tissue>
    </source>
</reference>
<dbReference type="EMBL" id="SBIQ01000090">
    <property type="protein sequence ID" value="KAF7683403.1"/>
    <property type="molecule type" value="Genomic_DNA"/>
</dbReference>
<gene>
    <name evidence="3" type="primary">LRG1</name>
    <name evidence="3" type="ORF">TCON_1387</name>
</gene>
<keyword evidence="1" id="KW-0343">GTPase activation</keyword>
<dbReference type="SMART" id="SM00324">
    <property type="entry name" value="RhoGAP"/>
    <property type="match status" value="1"/>
</dbReference>
<dbReference type="InterPro" id="IPR000198">
    <property type="entry name" value="RhoGAP_dom"/>
</dbReference>
<dbReference type="Gene3D" id="1.10.555.10">
    <property type="entry name" value="Rho GTPase activation protein"/>
    <property type="match status" value="1"/>
</dbReference>
<evidence type="ECO:0000313" key="3">
    <source>
        <dbReference type="EMBL" id="KAF7683403.1"/>
    </source>
</evidence>
<organism evidence="3 4">
    <name type="scientific">Astathelohania contejeani</name>
    <dbReference type="NCBI Taxonomy" id="164912"/>
    <lineage>
        <taxon>Eukaryota</taxon>
        <taxon>Fungi</taxon>
        <taxon>Fungi incertae sedis</taxon>
        <taxon>Microsporidia</taxon>
        <taxon>Astathelohaniidae</taxon>
        <taxon>Astathelohania</taxon>
    </lineage>
</organism>